<gene>
    <name evidence="1" type="ORF">ElyMa_006226400</name>
</gene>
<evidence type="ECO:0000313" key="1">
    <source>
        <dbReference type="EMBL" id="GFR93479.1"/>
    </source>
</evidence>
<dbReference type="AlphaFoldDB" id="A0AAV4H6W0"/>
<reference evidence="1 2" key="1">
    <citation type="journal article" date="2021" name="Elife">
        <title>Chloroplast acquisition without the gene transfer in kleptoplastic sea slugs, Plakobranchus ocellatus.</title>
        <authorList>
            <person name="Maeda T."/>
            <person name="Takahashi S."/>
            <person name="Yoshida T."/>
            <person name="Shimamura S."/>
            <person name="Takaki Y."/>
            <person name="Nagai Y."/>
            <person name="Toyoda A."/>
            <person name="Suzuki Y."/>
            <person name="Arimoto A."/>
            <person name="Ishii H."/>
            <person name="Satoh N."/>
            <person name="Nishiyama T."/>
            <person name="Hasebe M."/>
            <person name="Maruyama T."/>
            <person name="Minagawa J."/>
            <person name="Obokata J."/>
            <person name="Shigenobu S."/>
        </authorList>
    </citation>
    <scope>NUCLEOTIDE SEQUENCE [LARGE SCALE GENOMIC DNA]</scope>
</reference>
<dbReference type="EMBL" id="BMAT01012505">
    <property type="protein sequence ID" value="GFR93479.1"/>
    <property type="molecule type" value="Genomic_DNA"/>
</dbReference>
<protein>
    <submittedName>
        <fullName evidence="1">Uncharacterized protein</fullName>
    </submittedName>
</protein>
<dbReference type="Proteomes" id="UP000762676">
    <property type="component" value="Unassembled WGS sequence"/>
</dbReference>
<proteinExistence type="predicted"/>
<sequence length="142" mass="15927">MAETHESLQQMLDSIAESCRTYGMEMNANRQKSFEMWCYRGVLRISWKEHKTNKEVPQAADVTERTSDNEEIALRWSCYKGALGTSCAASLEEVEDALKGAQLTTSSNGPAIVHMEKSNGKLRVARNGESRLPTFGPKNRIE</sequence>
<organism evidence="1 2">
    <name type="scientific">Elysia marginata</name>
    <dbReference type="NCBI Taxonomy" id="1093978"/>
    <lineage>
        <taxon>Eukaryota</taxon>
        <taxon>Metazoa</taxon>
        <taxon>Spiralia</taxon>
        <taxon>Lophotrochozoa</taxon>
        <taxon>Mollusca</taxon>
        <taxon>Gastropoda</taxon>
        <taxon>Heterobranchia</taxon>
        <taxon>Euthyneura</taxon>
        <taxon>Panpulmonata</taxon>
        <taxon>Sacoglossa</taxon>
        <taxon>Placobranchoidea</taxon>
        <taxon>Plakobranchidae</taxon>
        <taxon>Elysia</taxon>
    </lineage>
</organism>
<name>A0AAV4H6W0_9GAST</name>
<evidence type="ECO:0000313" key="2">
    <source>
        <dbReference type="Proteomes" id="UP000762676"/>
    </source>
</evidence>
<keyword evidence="2" id="KW-1185">Reference proteome</keyword>
<comment type="caution">
    <text evidence="1">The sequence shown here is derived from an EMBL/GenBank/DDBJ whole genome shotgun (WGS) entry which is preliminary data.</text>
</comment>
<accession>A0AAV4H6W0</accession>